<dbReference type="Pfam" id="PF21217">
    <property type="entry name" value="PaaA2"/>
    <property type="match status" value="1"/>
</dbReference>
<evidence type="ECO:0000313" key="2">
    <source>
        <dbReference type="EMBL" id="ASR51313.1"/>
    </source>
</evidence>
<sequence length="67" mass="7645">MVKYSPIESEFASSEEEAAYDAWLKATVEAALASAEPLIPHEDVMRQMSEIIAGHEQKKRRLDRRRA</sequence>
<dbReference type="Proteomes" id="UP000258016">
    <property type="component" value="Chromosome"/>
</dbReference>
<accession>A0ABN5B472</accession>
<feature type="domain" description="Stability determinant" evidence="1">
    <location>
        <begin position="15"/>
        <end position="45"/>
    </location>
</feature>
<evidence type="ECO:0000313" key="3">
    <source>
        <dbReference type="Proteomes" id="UP000258016"/>
    </source>
</evidence>
<proteinExistence type="predicted"/>
<gene>
    <name evidence="2" type="ORF">B5J99_07360</name>
</gene>
<protein>
    <submittedName>
        <fullName evidence="2">Stability determinant</fullName>
    </submittedName>
</protein>
<keyword evidence="3" id="KW-1185">Reference proteome</keyword>
<dbReference type="RefSeq" id="WP_117352025.1">
    <property type="nucleotide sequence ID" value="NZ_CP020083.1"/>
</dbReference>
<dbReference type="EMBL" id="CP020083">
    <property type="protein sequence ID" value="ASR51313.1"/>
    <property type="molecule type" value="Genomic_DNA"/>
</dbReference>
<name>A0ABN5B472_9SPHN</name>
<dbReference type="Gene3D" id="6.20.450.20">
    <property type="match status" value="1"/>
</dbReference>
<evidence type="ECO:0000259" key="1">
    <source>
        <dbReference type="Pfam" id="PF21217"/>
    </source>
</evidence>
<dbReference type="InterPro" id="IPR048851">
    <property type="entry name" value="PaaA2_dom"/>
</dbReference>
<organism evidence="2 3">
    <name type="scientific">Blastomonas fulva</name>
    <dbReference type="NCBI Taxonomy" id="1550728"/>
    <lineage>
        <taxon>Bacteria</taxon>
        <taxon>Pseudomonadati</taxon>
        <taxon>Pseudomonadota</taxon>
        <taxon>Alphaproteobacteria</taxon>
        <taxon>Sphingomonadales</taxon>
        <taxon>Sphingomonadaceae</taxon>
        <taxon>Blastomonas</taxon>
    </lineage>
</organism>
<dbReference type="GeneID" id="303487860"/>
<reference evidence="2 3" key="1">
    <citation type="submission" date="2017-03" db="EMBL/GenBank/DDBJ databases">
        <title>Complete genome sequence of Blastomonas fulva degrading microcsystin LR.</title>
        <authorList>
            <person name="Lee H.-g."/>
            <person name="Jin L."/>
            <person name="oh H.-M."/>
        </authorList>
    </citation>
    <scope>NUCLEOTIDE SEQUENCE [LARGE SCALE GENOMIC DNA]</scope>
    <source>
        <strain evidence="2 3">T2</strain>
    </source>
</reference>